<feature type="non-terminal residue" evidence="2">
    <location>
        <position position="1"/>
    </location>
</feature>
<keyword evidence="1" id="KW-0472">Membrane</keyword>
<keyword evidence="1" id="KW-1133">Transmembrane helix</keyword>
<sequence>NNDQLIRSANLPEERKIAAIKKQQDHLQLVLKERVVYNEMTAACKKTCDDYQLSISPSPPSNAFPSNPLQPGPIYFLTPRKCGLFGVFCEGLKKQVNFLIDEGMSSLKGSNEVISYMHHFFTHFGVGETDVVENSSPESRLNIPQLVRLEDGTVLVNTFDWQAHQSPYFRKLPQIKSYQHLRYLLCRPPKSVFVNIKETCNILIVFCVLLLTTLMPTNRLWS</sequence>
<dbReference type="Proteomes" id="UP001476798">
    <property type="component" value="Unassembled WGS sequence"/>
</dbReference>
<keyword evidence="3" id="KW-1185">Reference proteome</keyword>
<accession>A0ABV0MVX6</accession>
<keyword evidence="1" id="KW-0812">Transmembrane</keyword>
<evidence type="ECO:0000313" key="3">
    <source>
        <dbReference type="Proteomes" id="UP001476798"/>
    </source>
</evidence>
<organism evidence="2 3">
    <name type="scientific">Goodea atripinnis</name>
    <dbReference type="NCBI Taxonomy" id="208336"/>
    <lineage>
        <taxon>Eukaryota</taxon>
        <taxon>Metazoa</taxon>
        <taxon>Chordata</taxon>
        <taxon>Craniata</taxon>
        <taxon>Vertebrata</taxon>
        <taxon>Euteleostomi</taxon>
        <taxon>Actinopterygii</taxon>
        <taxon>Neopterygii</taxon>
        <taxon>Teleostei</taxon>
        <taxon>Neoteleostei</taxon>
        <taxon>Acanthomorphata</taxon>
        <taxon>Ovalentaria</taxon>
        <taxon>Atherinomorphae</taxon>
        <taxon>Cyprinodontiformes</taxon>
        <taxon>Goodeidae</taxon>
        <taxon>Goodea</taxon>
    </lineage>
</organism>
<dbReference type="EMBL" id="JAHRIO010013964">
    <property type="protein sequence ID" value="MEQ2163278.1"/>
    <property type="molecule type" value="Genomic_DNA"/>
</dbReference>
<gene>
    <name evidence="2" type="ORF">GOODEAATRI_028505</name>
</gene>
<reference evidence="2 3" key="1">
    <citation type="submission" date="2021-06" db="EMBL/GenBank/DDBJ databases">
        <authorList>
            <person name="Palmer J.M."/>
        </authorList>
    </citation>
    <scope>NUCLEOTIDE SEQUENCE [LARGE SCALE GENOMIC DNA]</scope>
    <source>
        <strain evidence="2 3">GA_2019</strain>
        <tissue evidence="2">Muscle</tissue>
    </source>
</reference>
<evidence type="ECO:0000256" key="1">
    <source>
        <dbReference type="SAM" id="Phobius"/>
    </source>
</evidence>
<protein>
    <submittedName>
        <fullName evidence="2">Uncharacterized protein</fullName>
    </submittedName>
</protein>
<dbReference type="PANTHER" id="PTHR34415:SF1">
    <property type="entry name" value="INTEGRASE CATALYTIC DOMAIN-CONTAINING PROTEIN"/>
    <property type="match status" value="1"/>
</dbReference>
<dbReference type="PANTHER" id="PTHR34415">
    <property type="entry name" value="INTEGRASE CATALYTIC DOMAIN-CONTAINING PROTEIN"/>
    <property type="match status" value="1"/>
</dbReference>
<evidence type="ECO:0000313" key="2">
    <source>
        <dbReference type="EMBL" id="MEQ2163278.1"/>
    </source>
</evidence>
<proteinExistence type="predicted"/>
<name>A0ABV0MVX6_9TELE</name>
<comment type="caution">
    <text evidence="2">The sequence shown here is derived from an EMBL/GenBank/DDBJ whole genome shotgun (WGS) entry which is preliminary data.</text>
</comment>
<feature type="transmembrane region" description="Helical" evidence="1">
    <location>
        <begin position="202"/>
        <end position="221"/>
    </location>
</feature>